<dbReference type="EMBL" id="NBCO01000040">
    <property type="protein sequence ID" value="ORC84852.1"/>
    <property type="molecule type" value="Genomic_DNA"/>
</dbReference>
<proteinExistence type="predicted"/>
<evidence type="ECO:0000313" key="2">
    <source>
        <dbReference type="Proteomes" id="UP000192257"/>
    </source>
</evidence>
<comment type="caution">
    <text evidence="1">The sequence shown here is derived from an EMBL/GenBank/DDBJ whole genome shotgun (WGS) entry which is preliminary data.</text>
</comment>
<protein>
    <submittedName>
        <fullName evidence="1">Uncharacterized protein</fullName>
    </submittedName>
</protein>
<dbReference type="Proteomes" id="UP000192257">
    <property type="component" value="Unassembled WGS sequence"/>
</dbReference>
<evidence type="ECO:0000313" key="1">
    <source>
        <dbReference type="EMBL" id="ORC84852.1"/>
    </source>
</evidence>
<dbReference type="RefSeq" id="XP_028878918.1">
    <property type="nucleotide sequence ID" value="XM_029029734.1"/>
</dbReference>
<dbReference type="AlphaFoldDB" id="A0A1X0NJC2"/>
<organism evidence="1 2">
    <name type="scientific">Trypanosoma theileri</name>
    <dbReference type="NCBI Taxonomy" id="67003"/>
    <lineage>
        <taxon>Eukaryota</taxon>
        <taxon>Discoba</taxon>
        <taxon>Euglenozoa</taxon>
        <taxon>Kinetoplastea</taxon>
        <taxon>Metakinetoplastina</taxon>
        <taxon>Trypanosomatida</taxon>
        <taxon>Trypanosomatidae</taxon>
        <taxon>Trypanosoma</taxon>
    </lineage>
</organism>
<reference evidence="1 2" key="1">
    <citation type="submission" date="2017-03" db="EMBL/GenBank/DDBJ databases">
        <title>An alternative strategy for trypanosome survival in the mammalian bloodstream revealed through genome and transcriptome analysis of the ubiquitous bovine parasite Trypanosoma (Megatrypanum) theileri.</title>
        <authorList>
            <person name="Kelly S."/>
            <person name="Ivens A."/>
            <person name="Mott A."/>
            <person name="O'Neill E."/>
            <person name="Emms D."/>
            <person name="Macleod O."/>
            <person name="Voorheis P."/>
            <person name="Matthews J."/>
            <person name="Matthews K."/>
            <person name="Carrington M."/>
        </authorList>
    </citation>
    <scope>NUCLEOTIDE SEQUENCE [LARGE SCALE GENOMIC DNA]</scope>
    <source>
        <strain evidence="1">Edinburgh</strain>
    </source>
</reference>
<gene>
    <name evidence="1" type="ORF">TM35_000401190</name>
</gene>
<dbReference type="VEuPathDB" id="TriTrypDB:TM35_000401190"/>
<sequence length="147" mass="16750">MEVQKTSSYPIPAHEAERKELDEILKNTHFARTLTNGIDKQRLLFIFFQNTSKTTHLPSRAAAACPPAENHKKAKKAQVFFDIILKNPKCSFFIHFLAEMQYHSRKPCTNYTVQGFVCPLRVVQCNAPGDHTNPPNFHMPSLPNGEK</sequence>
<keyword evidence="2" id="KW-1185">Reference proteome</keyword>
<name>A0A1X0NJC2_9TRYP</name>
<dbReference type="GeneID" id="39989514"/>
<accession>A0A1X0NJC2</accession>